<reference evidence="2 3" key="1">
    <citation type="submission" date="2016-10" db="EMBL/GenBank/DDBJ databases">
        <authorList>
            <person name="de Groot N.N."/>
        </authorList>
    </citation>
    <scope>NUCLEOTIDE SEQUENCE [LARGE SCALE GENOMIC DNA]</scope>
    <source>
        <strain evidence="3">P4B,CCM 7963,CECT 7998,DSM 25260,IBRC-M 10614,KCTC 13821</strain>
    </source>
</reference>
<sequence>MDNQQRPRTKRRRSLSVEEYVNGVLNRDRAVIARAITLVESNSPKHFETAQQVLKQLMPYTGKAVRVGITGVPGAGKSTLIEKFGSMLCEAGHHLAVLAVDPSSSVSRGSILGDKTRMETLSKHPNAYVRPSPSGGTLGGVARKSRETMLICEAAGYDVIFVETVGVGQSEITVRSMVDFFLVLMLTGGGDELQGMKKGIMEIADAIFINKADGKNKQAALNAKAEYNRLLHYLQPATPGWETKAYTVSALTGEGVPHIWEIIKGYEEKMKESGFFQERRASQLSEWMDRLIEDELKMSFYQTEKVKSHLPSFKQKVTAGELPLAQAVKQLMEIYRQ</sequence>
<name>A0A1G8MI53_9BACI</name>
<organism evidence="2 3">
    <name type="scientific">Alteribacillus bidgolensis</name>
    <dbReference type="NCBI Taxonomy" id="930129"/>
    <lineage>
        <taxon>Bacteria</taxon>
        <taxon>Bacillati</taxon>
        <taxon>Bacillota</taxon>
        <taxon>Bacilli</taxon>
        <taxon>Bacillales</taxon>
        <taxon>Bacillaceae</taxon>
        <taxon>Alteribacillus</taxon>
    </lineage>
</organism>
<gene>
    <name evidence="2" type="ORF">SAMN05216352_11051</name>
</gene>
<comment type="similarity">
    <text evidence="1">Belongs to the SIMIBI class G3E GTPase family. ArgK/MeaB subfamily.</text>
</comment>
<dbReference type="CDD" id="cd03114">
    <property type="entry name" value="MMAA-like"/>
    <property type="match status" value="1"/>
</dbReference>
<evidence type="ECO:0000256" key="1">
    <source>
        <dbReference type="ARBA" id="ARBA00009625"/>
    </source>
</evidence>
<dbReference type="PANTHER" id="PTHR23408">
    <property type="entry name" value="METHYLMALONYL-COA MUTASE"/>
    <property type="match status" value="1"/>
</dbReference>
<dbReference type="PANTHER" id="PTHR23408:SF3">
    <property type="entry name" value="METHYLMALONIC ACIDURIA TYPE A PROTEIN, MITOCHONDRIAL"/>
    <property type="match status" value="1"/>
</dbReference>
<dbReference type="InterPro" id="IPR005129">
    <property type="entry name" value="GTPase_ArgK"/>
</dbReference>
<dbReference type="GO" id="GO:0005737">
    <property type="term" value="C:cytoplasm"/>
    <property type="evidence" value="ECO:0007669"/>
    <property type="project" value="TreeGrafter"/>
</dbReference>
<dbReference type="GO" id="GO:0003924">
    <property type="term" value="F:GTPase activity"/>
    <property type="evidence" value="ECO:0007669"/>
    <property type="project" value="InterPro"/>
</dbReference>
<dbReference type="Pfam" id="PF03308">
    <property type="entry name" value="MeaB"/>
    <property type="match status" value="1"/>
</dbReference>
<evidence type="ECO:0000313" key="3">
    <source>
        <dbReference type="Proteomes" id="UP000199017"/>
    </source>
</evidence>
<dbReference type="EMBL" id="FNDU01000010">
    <property type="protein sequence ID" value="SDI67603.1"/>
    <property type="molecule type" value="Genomic_DNA"/>
</dbReference>
<dbReference type="RefSeq" id="WP_091586751.1">
    <property type="nucleotide sequence ID" value="NZ_FNDU01000010.1"/>
</dbReference>
<dbReference type="STRING" id="930129.SAMN05216352_11051"/>
<evidence type="ECO:0000313" key="2">
    <source>
        <dbReference type="EMBL" id="SDI67603.1"/>
    </source>
</evidence>
<dbReference type="InterPro" id="IPR027417">
    <property type="entry name" value="P-loop_NTPase"/>
</dbReference>
<protein>
    <submittedName>
        <fullName evidence="2">Methylmalonyl-CoA mutase metallochaperone MeaB</fullName>
    </submittedName>
</protein>
<dbReference type="GO" id="GO:0005525">
    <property type="term" value="F:GTP binding"/>
    <property type="evidence" value="ECO:0007669"/>
    <property type="project" value="InterPro"/>
</dbReference>
<dbReference type="Gene3D" id="1.20.5.170">
    <property type="match status" value="1"/>
</dbReference>
<dbReference type="NCBIfam" id="NF006958">
    <property type="entry name" value="PRK09435.1"/>
    <property type="match status" value="1"/>
</dbReference>
<dbReference type="Proteomes" id="UP000199017">
    <property type="component" value="Unassembled WGS sequence"/>
</dbReference>
<dbReference type="NCBIfam" id="TIGR00750">
    <property type="entry name" value="lao"/>
    <property type="match status" value="1"/>
</dbReference>
<dbReference type="Gene3D" id="3.40.50.300">
    <property type="entry name" value="P-loop containing nucleotide triphosphate hydrolases"/>
    <property type="match status" value="1"/>
</dbReference>
<dbReference type="AlphaFoldDB" id="A0A1G8MI53"/>
<dbReference type="Gene3D" id="1.10.287.130">
    <property type="match status" value="1"/>
</dbReference>
<dbReference type="OrthoDB" id="9778292at2"/>
<dbReference type="SUPFAM" id="SSF52540">
    <property type="entry name" value="P-loop containing nucleoside triphosphate hydrolases"/>
    <property type="match status" value="1"/>
</dbReference>
<keyword evidence="3" id="KW-1185">Reference proteome</keyword>
<accession>A0A1G8MI53</accession>
<proteinExistence type="inferred from homology"/>